<name>A0ABV7G806_9PROT</name>
<protein>
    <submittedName>
        <fullName evidence="1">Uncharacterized protein</fullName>
    </submittedName>
</protein>
<accession>A0ABV7G806</accession>
<feature type="non-terminal residue" evidence="1">
    <location>
        <position position="60"/>
    </location>
</feature>
<proteinExistence type="predicted"/>
<organism evidence="1 2">
    <name type="scientific">Teichococcus globiformis</name>
    <dbReference type="NCBI Taxonomy" id="2307229"/>
    <lineage>
        <taxon>Bacteria</taxon>
        <taxon>Pseudomonadati</taxon>
        <taxon>Pseudomonadota</taxon>
        <taxon>Alphaproteobacteria</taxon>
        <taxon>Acetobacterales</taxon>
        <taxon>Roseomonadaceae</taxon>
        <taxon>Roseomonas</taxon>
    </lineage>
</organism>
<dbReference type="RefSeq" id="WP_379599760.1">
    <property type="nucleotide sequence ID" value="NZ_JBHRTN010000029.1"/>
</dbReference>
<reference evidence="2" key="1">
    <citation type="journal article" date="2019" name="Int. J. Syst. Evol. Microbiol.">
        <title>The Global Catalogue of Microorganisms (GCM) 10K type strain sequencing project: providing services to taxonomists for standard genome sequencing and annotation.</title>
        <authorList>
            <consortium name="The Broad Institute Genomics Platform"/>
            <consortium name="The Broad Institute Genome Sequencing Center for Infectious Disease"/>
            <person name="Wu L."/>
            <person name="Ma J."/>
        </authorList>
    </citation>
    <scope>NUCLEOTIDE SEQUENCE [LARGE SCALE GENOMIC DNA]</scope>
    <source>
        <strain evidence="2">KCTC 52094</strain>
    </source>
</reference>
<gene>
    <name evidence="1" type="ORF">ACFOD4_21475</name>
</gene>
<dbReference type="Proteomes" id="UP001595593">
    <property type="component" value="Unassembled WGS sequence"/>
</dbReference>
<dbReference type="EMBL" id="JBHRTN010000029">
    <property type="protein sequence ID" value="MFC3127644.1"/>
    <property type="molecule type" value="Genomic_DNA"/>
</dbReference>
<comment type="caution">
    <text evidence="1">The sequence shown here is derived from an EMBL/GenBank/DDBJ whole genome shotgun (WGS) entry which is preliminary data.</text>
</comment>
<keyword evidence="2" id="KW-1185">Reference proteome</keyword>
<sequence length="60" mass="6575">MQPDTTSELIRAIAELSAAEKVPGANTASALCRATRRLMETMRQEGRLLESPMELALTRS</sequence>
<evidence type="ECO:0000313" key="2">
    <source>
        <dbReference type="Proteomes" id="UP001595593"/>
    </source>
</evidence>
<evidence type="ECO:0000313" key="1">
    <source>
        <dbReference type="EMBL" id="MFC3127644.1"/>
    </source>
</evidence>